<feature type="non-terminal residue" evidence="3">
    <location>
        <position position="923"/>
    </location>
</feature>
<feature type="region of interest" description="Disordered" evidence="1">
    <location>
        <begin position="603"/>
        <end position="627"/>
    </location>
</feature>
<accession>S7QBM5</accession>
<gene>
    <name evidence="3" type="ORF">GLOTRDRAFT_25080</name>
</gene>
<proteinExistence type="predicted"/>
<dbReference type="HOGENOM" id="CLU_012975_0_0_1"/>
<feature type="compositionally biased region" description="Basic and acidic residues" evidence="1">
    <location>
        <begin position="681"/>
        <end position="690"/>
    </location>
</feature>
<dbReference type="KEGG" id="gtr:GLOTRDRAFT_25080"/>
<evidence type="ECO:0000256" key="1">
    <source>
        <dbReference type="SAM" id="MobiDB-lite"/>
    </source>
</evidence>
<sequence length="923" mass="97677">AVSVSIPLAEQLPLIARVGSPYSWSFSKDTFSSSKNSTFTLAASSLPDWLSLDPGTGTLHGTPAAEDEGARAISITATEDGSGDIATSKFTLCVTSSPPPVLNIPVQDQFRKANPSLSSVFLPAQGSALSASRPALRIPEGWSFSIGFEYGTFNSSGDLYYAGLQSDGSPLPSWVRFNSRQITFDGVTPSSPKNASRSFSLALHASDQEGYSAGSQAFDIVVSTYELSLSHSSLPTINITASTPFSVDFSSPADFTGVSVDGNPIQPADIQDLAVDVSQYSYWLHYDQTTRTLSGEPPDQYGESKAGPVLPVKLTTIFNQTIYTNVSLAVVPSFFSTSDLNPLLIQLGTPFTFDLVQYFSNETTVGILGSNDVDLSASFDPAEADQYLEFDADKGVLAGNVPQDISDSDYAQVGVTFTAYSHITHSTSHTSMNVSWSLDQYKHEHATPTPGLSNAAHAKLLLALEITFGIIGGVVLTGVLLAGLRQCTKVEDTALLGVEAERALSEKDKQWYGLEVEQGEDGYGWSDGKRFDIVNFAHADVPAHEGVDSAPIRGGGYGSLRRVLTRLGSPGASSVLSHKWSPRSSVMRKDEFMGRLRATVRQVSDRCRRGAPRPTISKPTLVSAPPGVEQMEGLPSVHGPRFDGGVGVGIMGHLRNSVMSLGRSVSSSSNGTAGNRSIPRRRADFVPPGREDTGILAVPANSVDSVASSASYEGDAVVQTATKAMSVRSARSVSGISYLSQPEGTPVVGGARPRLVPFTSAARVPVPTLPPMSPKVTKVASPPKRVASQKADVLISPGDSGDDLELGVQYVRALGEETNSTVNTPRGANVVPRVLLRCGESFRFVVPIASAQGRLVARMRDGSGAMAPPFLRYTLKANGLGRGKEAVEFWGTPGVDDLGEVAVGVYGAGAVCVGRVDVEVVRR</sequence>
<dbReference type="PANTHER" id="PTHR21559">
    <property type="entry name" value="DYSTROGLYCAN-RELATED"/>
    <property type="match status" value="1"/>
</dbReference>
<dbReference type="InterPro" id="IPR013783">
    <property type="entry name" value="Ig-like_fold"/>
</dbReference>
<feature type="compositionally biased region" description="Low complexity" evidence="1">
    <location>
        <begin position="662"/>
        <end position="671"/>
    </location>
</feature>
<dbReference type="RefSeq" id="XP_007864754.1">
    <property type="nucleotide sequence ID" value="XM_007866563.1"/>
</dbReference>
<evidence type="ECO:0000313" key="4">
    <source>
        <dbReference type="Proteomes" id="UP000030669"/>
    </source>
</evidence>
<feature type="non-terminal residue" evidence="3">
    <location>
        <position position="1"/>
    </location>
</feature>
<dbReference type="EMBL" id="KB469300">
    <property type="protein sequence ID" value="EPQ56763.1"/>
    <property type="molecule type" value="Genomic_DNA"/>
</dbReference>
<feature type="region of interest" description="Disordered" evidence="1">
    <location>
        <begin position="662"/>
        <end position="690"/>
    </location>
</feature>
<dbReference type="AlphaFoldDB" id="S7QBM5"/>
<dbReference type="GO" id="GO:0005509">
    <property type="term" value="F:calcium ion binding"/>
    <property type="evidence" value="ECO:0007669"/>
    <property type="project" value="InterPro"/>
</dbReference>
<dbReference type="OMA" id="MRWYGIG"/>
<dbReference type="GO" id="GO:0016020">
    <property type="term" value="C:membrane"/>
    <property type="evidence" value="ECO:0007669"/>
    <property type="project" value="InterPro"/>
</dbReference>
<dbReference type="Proteomes" id="UP000030669">
    <property type="component" value="Unassembled WGS sequence"/>
</dbReference>
<dbReference type="eggNOG" id="ENOG502QURR">
    <property type="taxonomic scope" value="Eukaryota"/>
</dbReference>
<evidence type="ECO:0000259" key="2">
    <source>
        <dbReference type="SMART" id="SM00736"/>
    </source>
</evidence>
<reference evidence="3 4" key="1">
    <citation type="journal article" date="2012" name="Science">
        <title>The Paleozoic origin of enzymatic lignin decomposition reconstructed from 31 fungal genomes.</title>
        <authorList>
            <person name="Floudas D."/>
            <person name="Binder M."/>
            <person name="Riley R."/>
            <person name="Barry K."/>
            <person name="Blanchette R.A."/>
            <person name="Henrissat B."/>
            <person name="Martinez A.T."/>
            <person name="Otillar R."/>
            <person name="Spatafora J.W."/>
            <person name="Yadav J.S."/>
            <person name="Aerts A."/>
            <person name="Benoit I."/>
            <person name="Boyd A."/>
            <person name="Carlson A."/>
            <person name="Copeland A."/>
            <person name="Coutinho P.M."/>
            <person name="de Vries R.P."/>
            <person name="Ferreira P."/>
            <person name="Findley K."/>
            <person name="Foster B."/>
            <person name="Gaskell J."/>
            <person name="Glotzer D."/>
            <person name="Gorecki P."/>
            <person name="Heitman J."/>
            <person name="Hesse C."/>
            <person name="Hori C."/>
            <person name="Igarashi K."/>
            <person name="Jurgens J.A."/>
            <person name="Kallen N."/>
            <person name="Kersten P."/>
            <person name="Kohler A."/>
            <person name="Kuees U."/>
            <person name="Kumar T.K.A."/>
            <person name="Kuo A."/>
            <person name="LaButti K."/>
            <person name="Larrondo L.F."/>
            <person name="Lindquist E."/>
            <person name="Ling A."/>
            <person name="Lombard V."/>
            <person name="Lucas S."/>
            <person name="Lundell T."/>
            <person name="Martin R."/>
            <person name="McLaughlin D.J."/>
            <person name="Morgenstern I."/>
            <person name="Morin E."/>
            <person name="Murat C."/>
            <person name="Nagy L.G."/>
            <person name="Nolan M."/>
            <person name="Ohm R.A."/>
            <person name="Patyshakuliyeva A."/>
            <person name="Rokas A."/>
            <person name="Ruiz-Duenas F.J."/>
            <person name="Sabat G."/>
            <person name="Salamov A."/>
            <person name="Samejima M."/>
            <person name="Schmutz J."/>
            <person name="Slot J.C."/>
            <person name="St John F."/>
            <person name="Stenlid J."/>
            <person name="Sun H."/>
            <person name="Sun S."/>
            <person name="Syed K."/>
            <person name="Tsang A."/>
            <person name="Wiebenga A."/>
            <person name="Young D."/>
            <person name="Pisabarro A."/>
            <person name="Eastwood D.C."/>
            <person name="Martin F."/>
            <person name="Cullen D."/>
            <person name="Grigoriev I.V."/>
            <person name="Hibbett D.S."/>
        </authorList>
    </citation>
    <scope>NUCLEOTIDE SEQUENCE [LARGE SCALE GENOMIC DNA]</scope>
    <source>
        <strain evidence="3 4">ATCC 11539</strain>
    </source>
</reference>
<dbReference type="SUPFAM" id="SSF49313">
    <property type="entry name" value="Cadherin-like"/>
    <property type="match status" value="2"/>
</dbReference>
<dbReference type="STRING" id="670483.S7QBM5"/>
<keyword evidence="4" id="KW-1185">Reference proteome</keyword>
<dbReference type="GeneID" id="19305154"/>
<dbReference type="Gene3D" id="2.60.40.10">
    <property type="entry name" value="Immunoglobulins"/>
    <property type="match status" value="2"/>
</dbReference>
<organism evidence="3 4">
    <name type="scientific">Gloeophyllum trabeum (strain ATCC 11539 / FP-39264 / Madison 617)</name>
    <name type="common">Brown rot fungus</name>
    <dbReference type="NCBI Taxonomy" id="670483"/>
    <lineage>
        <taxon>Eukaryota</taxon>
        <taxon>Fungi</taxon>
        <taxon>Dikarya</taxon>
        <taxon>Basidiomycota</taxon>
        <taxon>Agaricomycotina</taxon>
        <taxon>Agaricomycetes</taxon>
        <taxon>Gloeophyllales</taxon>
        <taxon>Gloeophyllaceae</taxon>
        <taxon>Gloeophyllum</taxon>
    </lineage>
</organism>
<dbReference type="PANTHER" id="PTHR21559:SF21">
    <property type="entry name" value="DYSTROGLYCAN 1"/>
    <property type="match status" value="1"/>
</dbReference>
<dbReference type="Pfam" id="PF05345">
    <property type="entry name" value="He_PIG"/>
    <property type="match status" value="1"/>
</dbReference>
<feature type="domain" description="Dystroglycan-type cadherin-like" evidence="2">
    <location>
        <begin position="3"/>
        <end position="101"/>
    </location>
</feature>
<dbReference type="InterPro" id="IPR015919">
    <property type="entry name" value="Cadherin-like_sf"/>
</dbReference>
<dbReference type="SMART" id="SM00736">
    <property type="entry name" value="CADG"/>
    <property type="match status" value="2"/>
</dbReference>
<evidence type="ECO:0000313" key="3">
    <source>
        <dbReference type="EMBL" id="EPQ56763.1"/>
    </source>
</evidence>
<feature type="domain" description="Dystroglycan-type cadherin-like" evidence="2">
    <location>
        <begin position="128"/>
        <end position="229"/>
    </location>
</feature>
<protein>
    <recommendedName>
        <fullName evidence="2">Dystroglycan-type cadherin-like domain-containing protein</fullName>
    </recommendedName>
</protein>
<name>S7QBM5_GLOTA</name>
<dbReference type="OrthoDB" id="414243at2759"/>
<dbReference type="InterPro" id="IPR006644">
    <property type="entry name" value="Cadg"/>
</dbReference>